<name>A0A1I2RSB5_9EURY</name>
<feature type="domain" description="DUF7846" evidence="9">
    <location>
        <begin position="477"/>
        <end position="649"/>
    </location>
</feature>
<feature type="transmembrane region" description="Helical" evidence="8">
    <location>
        <begin position="244"/>
        <end position="263"/>
    </location>
</feature>
<evidence type="ECO:0000313" key="11">
    <source>
        <dbReference type="Proteomes" id="UP000198876"/>
    </source>
</evidence>
<dbReference type="AlphaFoldDB" id="A0A1I2RSB5"/>
<dbReference type="GO" id="GO:0005886">
    <property type="term" value="C:plasma membrane"/>
    <property type="evidence" value="ECO:0007669"/>
    <property type="project" value="UniProtKB-SubCell"/>
</dbReference>
<keyword evidence="11" id="KW-1185">Reference proteome</keyword>
<evidence type="ECO:0000256" key="6">
    <source>
        <dbReference type="ARBA" id="ARBA00022989"/>
    </source>
</evidence>
<feature type="transmembrane region" description="Helical" evidence="8">
    <location>
        <begin position="157"/>
        <end position="175"/>
    </location>
</feature>
<dbReference type="Pfam" id="PF25230">
    <property type="entry name" value="DUF7846"/>
    <property type="match status" value="1"/>
</dbReference>
<feature type="transmembrane region" description="Helical" evidence="8">
    <location>
        <begin position="182"/>
        <end position="199"/>
    </location>
</feature>
<dbReference type="PANTHER" id="PTHR33908:SF11">
    <property type="entry name" value="MEMBRANE PROTEIN"/>
    <property type="match status" value="1"/>
</dbReference>
<dbReference type="Proteomes" id="UP000198876">
    <property type="component" value="Unassembled WGS sequence"/>
</dbReference>
<accession>A0A1I2RSB5</accession>
<evidence type="ECO:0000256" key="5">
    <source>
        <dbReference type="ARBA" id="ARBA00022692"/>
    </source>
</evidence>
<protein>
    <submittedName>
        <fullName evidence="10">Dolichyl-phosphate-mannose-protein mannosyltransferase</fullName>
    </submittedName>
</protein>
<sequence>MSRRRGLLQFDRFPRIDRGRAATFLLAAVAAAVSLVVAARLFPYHSLNHDEGVYLQQAELLLRGRLFLRPPVEDAFRPWFFVEGDDGLYAKYAPLPAAVFAVGKLAGGFPLALAAVSAAVAGLTTALGRELFDAPTGAVAGLLLLASPLFLVHTGVYLPYATTTALNLAFALAYLRAERRGSLPAAVAAGIAVGLAFFARPFTAVLFAAPFVAHACWTLVRSGAWRTVVEGTDGERRALFTRRAATAALGLAGVAVAFGYNWVVTGDPLVFPYQAFGPEDGPGFGHRELLGHEVDYTLSLATRANAEVLFRLFENWVAAGPVGTALAALGTAELLRNRDGEHAARRALLAALFVTVPLGNLAFWGNYNVLGSLASQTDGLLYFLGPYYHFDLLVPTAVFGARGAFLAGDRVRRTVRERLSPVRARRVTLAVMVVSAAALGGIAATTADGPLERNDRVSDELTAGYEPFAEGGAPDDALVFLPTPYGPWLNHPFQALRNAPGYDGETVYALGDTDELAVAGEFPNRTIHRYVYRGSWPPTDDERVDAELVRVERVSGDTVGLDATFGLPAEAERATLRVSTSRGAAYFVANGTPESLRTSVTADERIELSGPDVRSTGNRTVAFGDSDEVTVEVFVSTGPASGFTYRAVFPVERENGTVRTLSPTLERCVVPTQCEPVGVGESPDGTFANATLSNATA</sequence>
<feature type="transmembrane region" description="Helical" evidence="8">
    <location>
        <begin position="205"/>
        <end position="224"/>
    </location>
</feature>
<evidence type="ECO:0000259" key="9">
    <source>
        <dbReference type="Pfam" id="PF25230"/>
    </source>
</evidence>
<keyword evidence="2" id="KW-1003">Cell membrane</keyword>
<keyword evidence="6 8" id="KW-1133">Transmembrane helix</keyword>
<dbReference type="RefSeq" id="WP_092891795.1">
    <property type="nucleotide sequence ID" value="NZ_FOOQ01000002.1"/>
</dbReference>
<proteinExistence type="predicted"/>
<feature type="transmembrane region" description="Helical" evidence="8">
    <location>
        <begin position="427"/>
        <end position="447"/>
    </location>
</feature>
<feature type="transmembrane region" description="Helical" evidence="8">
    <location>
        <begin position="97"/>
        <end position="124"/>
    </location>
</feature>
<gene>
    <name evidence="10" type="ORF">SAMN04488063_2031</name>
</gene>
<feature type="transmembrane region" description="Helical" evidence="8">
    <location>
        <begin position="21"/>
        <end position="42"/>
    </location>
</feature>
<evidence type="ECO:0000256" key="4">
    <source>
        <dbReference type="ARBA" id="ARBA00022679"/>
    </source>
</evidence>
<dbReference type="OrthoDB" id="157326at2157"/>
<evidence type="ECO:0000256" key="2">
    <source>
        <dbReference type="ARBA" id="ARBA00022475"/>
    </source>
</evidence>
<evidence type="ECO:0000256" key="3">
    <source>
        <dbReference type="ARBA" id="ARBA00022676"/>
    </source>
</evidence>
<reference evidence="11" key="1">
    <citation type="submission" date="2016-10" db="EMBL/GenBank/DDBJ databases">
        <authorList>
            <person name="Varghese N."/>
            <person name="Submissions S."/>
        </authorList>
    </citation>
    <scope>NUCLEOTIDE SEQUENCE [LARGE SCALE GENOMIC DNA]</scope>
    <source>
        <strain evidence="11">CGMCC 1.7739</strain>
    </source>
</reference>
<evidence type="ECO:0000256" key="8">
    <source>
        <dbReference type="SAM" id="Phobius"/>
    </source>
</evidence>
<dbReference type="InterPro" id="IPR057168">
    <property type="entry name" value="DUF7846"/>
</dbReference>
<evidence type="ECO:0000256" key="7">
    <source>
        <dbReference type="ARBA" id="ARBA00023136"/>
    </source>
</evidence>
<dbReference type="EMBL" id="FOOQ01000002">
    <property type="protein sequence ID" value="SFG43408.1"/>
    <property type="molecule type" value="Genomic_DNA"/>
</dbReference>
<evidence type="ECO:0000256" key="1">
    <source>
        <dbReference type="ARBA" id="ARBA00004651"/>
    </source>
</evidence>
<dbReference type="PANTHER" id="PTHR33908">
    <property type="entry name" value="MANNOSYLTRANSFERASE YKCB-RELATED"/>
    <property type="match status" value="1"/>
</dbReference>
<keyword evidence="3 10" id="KW-0328">Glycosyltransferase</keyword>
<dbReference type="GO" id="GO:0016763">
    <property type="term" value="F:pentosyltransferase activity"/>
    <property type="evidence" value="ECO:0007669"/>
    <property type="project" value="TreeGrafter"/>
</dbReference>
<keyword evidence="5 8" id="KW-0812">Transmembrane</keyword>
<dbReference type="GO" id="GO:0008610">
    <property type="term" value="P:lipid biosynthetic process"/>
    <property type="evidence" value="ECO:0007669"/>
    <property type="project" value="UniProtKB-ARBA"/>
</dbReference>
<feature type="transmembrane region" description="Helical" evidence="8">
    <location>
        <begin position="347"/>
        <end position="367"/>
    </location>
</feature>
<dbReference type="STRING" id="553467.SAMN04488063_2031"/>
<feature type="transmembrane region" description="Helical" evidence="8">
    <location>
        <begin position="131"/>
        <end position="151"/>
    </location>
</feature>
<comment type="subcellular location">
    <subcellularLocation>
        <location evidence="1">Cell membrane</location>
        <topology evidence="1">Multi-pass membrane protein</topology>
    </subcellularLocation>
</comment>
<feature type="transmembrane region" description="Helical" evidence="8">
    <location>
        <begin position="316"/>
        <end position="335"/>
    </location>
</feature>
<organism evidence="10 11">
    <name type="scientific">Halopelagius inordinatus</name>
    <dbReference type="NCBI Taxonomy" id="553467"/>
    <lineage>
        <taxon>Archaea</taxon>
        <taxon>Methanobacteriati</taxon>
        <taxon>Methanobacteriota</taxon>
        <taxon>Stenosarchaea group</taxon>
        <taxon>Halobacteria</taxon>
        <taxon>Halobacteriales</taxon>
        <taxon>Haloferacaceae</taxon>
    </lineage>
</organism>
<keyword evidence="4 10" id="KW-0808">Transferase</keyword>
<evidence type="ECO:0000313" key="10">
    <source>
        <dbReference type="EMBL" id="SFG43408.1"/>
    </source>
</evidence>
<keyword evidence="7 8" id="KW-0472">Membrane</keyword>
<dbReference type="InterPro" id="IPR050297">
    <property type="entry name" value="LipidA_mod_glycosyltrf_83"/>
</dbReference>
<feature type="transmembrane region" description="Helical" evidence="8">
    <location>
        <begin position="387"/>
        <end position="407"/>
    </location>
</feature>